<reference evidence="1" key="1">
    <citation type="submission" date="2012-05" db="EMBL/GenBank/DDBJ databases">
        <authorList>
            <person name="Krishnakumar V."/>
            <person name="Cheung F."/>
            <person name="Xiao Y."/>
            <person name="Chan A."/>
            <person name="Moskal W.A."/>
            <person name="Town C.D."/>
        </authorList>
    </citation>
    <scope>NUCLEOTIDE SEQUENCE</scope>
</reference>
<sequence>MKGLLPRKPAGLLPYCFNPGTLVRFADTFSCRPCNSVSFKMRAF</sequence>
<accession>I3SEX1</accession>
<evidence type="ECO:0000313" key="1">
    <source>
        <dbReference type="EMBL" id="AFK38813.1"/>
    </source>
</evidence>
<proteinExistence type="evidence at transcript level"/>
<name>I3SEX1_MEDTR</name>
<dbReference type="EMBL" id="BT139018">
    <property type="protein sequence ID" value="AFK38813.1"/>
    <property type="molecule type" value="mRNA"/>
</dbReference>
<organism evidence="1">
    <name type="scientific">Medicago truncatula</name>
    <name type="common">Barrel medic</name>
    <name type="synonym">Medicago tribuloides</name>
    <dbReference type="NCBI Taxonomy" id="3880"/>
    <lineage>
        <taxon>Eukaryota</taxon>
        <taxon>Viridiplantae</taxon>
        <taxon>Streptophyta</taxon>
        <taxon>Embryophyta</taxon>
        <taxon>Tracheophyta</taxon>
        <taxon>Spermatophyta</taxon>
        <taxon>Magnoliopsida</taxon>
        <taxon>eudicotyledons</taxon>
        <taxon>Gunneridae</taxon>
        <taxon>Pentapetalae</taxon>
        <taxon>rosids</taxon>
        <taxon>fabids</taxon>
        <taxon>Fabales</taxon>
        <taxon>Fabaceae</taxon>
        <taxon>Papilionoideae</taxon>
        <taxon>50 kb inversion clade</taxon>
        <taxon>NPAAA clade</taxon>
        <taxon>Hologalegina</taxon>
        <taxon>IRL clade</taxon>
        <taxon>Trifolieae</taxon>
        <taxon>Medicago</taxon>
    </lineage>
</organism>
<protein>
    <submittedName>
        <fullName evidence="1">Uncharacterized protein</fullName>
    </submittedName>
</protein>
<dbReference type="AlphaFoldDB" id="I3SEX1"/>